<dbReference type="GO" id="GO:0070006">
    <property type="term" value="F:metalloaminopeptidase activity"/>
    <property type="evidence" value="ECO:0007669"/>
    <property type="project" value="TreeGrafter"/>
</dbReference>
<dbReference type="SUPFAM" id="SSF55486">
    <property type="entry name" value="Metalloproteases ('zincins'), catalytic domain"/>
    <property type="match status" value="1"/>
</dbReference>
<evidence type="ECO:0000256" key="1">
    <source>
        <dbReference type="ARBA" id="ARBA00004606"/>
    </source>
</evidence>
<dbReference type="PANTHER" id="PTHR11533:SF294">
    <property type="entry name" value="THYROTROPIN-RELEASING HORMONE-DEGRADING ECTOENZYME"/>
    <property type="match status" value="1"/>
</dbReference>
<evidence type="ECO:0000256" key="5">
    <source>
        <dbReference type="ARBA" id="ARBA00022723"/>
    </source>
</evidence>
<dbReference type="AlphaFoldDB" id="A0A8S3Z126"/>
<keyword evidence="8" id="KW-0735">Signal-anchor</keyword>
<dbReference type="PANTHER" id="PTHR11533">
    <property type="entry name" value="PROTEASE M1 ZINC METALLOPROTEASE"/>
    <property type="match status" value="1"/>
</dbReference>
<proteinExistence type="inferred from homology"/>
<evidence type="ECO:0000313" key="16">
    <source>
        <dbReference type="EMBL" id="CAG5121270.1"/>
    </source>
</evidence>
<keyword evidence="3" id="KW-0645">Protease</keyword>
<dbReference type="GO" id="GO:0005615">
    <property type="term" value="C:extracellular space"/>
    <property type="evidence" value="ECO:0007669"/>
    <property type="project" value="TreeGrafter"/>
</dbReference>
<feature type="binding site" evidence="13">
    <location>
        <position position="325"/>
    </location>
    <ligand>
        <name>Zn(2+)</name>
        <dbReference type="ChEBI" id="CHEBI:29105"/>
        <note>catalytic</note>
    </ligand>
</feature>
<comment type="cofactor">
    <cofactor evidence="13">
        <name>Zn(2+)</name>
        <dbReference type="ChEBI" id="CHEBI:29105"/>
    </cofactor>
    <text evidence="13">Binds 1 zinc ion per subunit.</text>
</comment>
<evidence type="ECO:0000256" key="11">
    <source>
        <dbReference type="ARBA" id="ARBA00023136"/>
    </source>
</evidence>
<feature type="domain" description="Peptidase M1 membrane alanine aminopeptidase" evidence="14">
    <location>
        <begin position="273"/>
        <end position="397"/>
    </location>
</feature>
<dbReference type="InterPro" id="IPR045357">
    <property type="entry name" value="Aminopeptidase_N-like_N"/>
</dbReference>
<keyword evidence="9" id="KW-1133">Transmembrane helix</keyword>
<evidence type="ECO:0000259" key="15">
    <source>
        <dbReference type="Pfam" id="PF17900"/>
    </source>
</evidence>
<dbReference type="GO" id="GO:0043171">
    <property type="term" value="P:peptide catabolic process"/>
    <property type="evidence" value="ECO:0007669"/>
    <property type="project" value="TreeGrafter"/>
</dbReference>
<evidence type="ECO:0000256" key="2">
    <source>
        <dbReference type="ARBA" id="ARBA00010136"/>
    </source>
</evidence>
<gene>
    <name evidence="16" type="ORF">CUNI_LOCUS6828</name>
</gene>
<dbReference type="Pfam" id="PF01433">
    <property type="entry name" value="Peptidase_M1"/>
    <property type="match status" value="1"/>
</dbReference>
<dbReference type="FunFam" id="2.60.40.1730:FF:000012">
    <property type="entry name" value="Aminopeptidase N"/>
    <property type="match status" value="1"/>
</dbReference>
<dbReference type="InterPro" id="IPR014782">
    <property type="entry name" value="Peptidase_M1_dom"/>
</dbReference>
<dbReference type="GO" id="GO:0006508">
    <property type="term" value="P:proteolysis"/>
    <property type="evidence" value="ECO:0007669"/>
    <property type="project" value="UniProtKB-KW"/>
</dbReference>
<feature type="non-terminal residue" evidence="16">
    <location>
        <position position="399"/>
    </location>
</feature>
<keyword evidence="17" id="KW-1185">Reference proteome</keyword>
<feature type="binding site" evidence="13">
    <location>
        <position position="306"/>
    </location>
    <ligand>
        <name>Zn(2+)</name>
        <dbReference type="ChEBI" id="CHEBI:29105"/>
        <note>catalytic</note>
    </ligand>
</feature>
<dbReference type="GO" id="GO:0016020">
    <property type="term" value="C:membrane"/>
    <property type="evidence" value="ECO:0007669"/>
    <property type="project" value="UniProtKB-SubCell"/>
</dbReference>
<dbReference type="InterPro" id="IPR034016">
    <property type="entry name" value="M1_APN-typ"/>
</dbReference>
<evidence type="ECO:0000256" key="13">
    <source>
        <dbReference type="PIRSR" id="PIRSR634016-3"/>
    </source>
</evidence>
<evidence type="ECO:0000256" key="12">
    <source>
        <dbReference type="ARBA" id="ARBA00023180"/>
    </source>
</evidence>
<dbReference type="SUPFAM" id="SSF63737">
    <property type="entry name" value="Leukotriene A4 hydrolase N-terminal domain"/>
    <property type="match status" value="1"/>
</dbReference>
<dbReference type="PRINTS" id="PR00756">
    <property type="entry name" value="ALADIPTASE"/>
</dbReference>
<sequence length="399" mass="46373">PTLKALKLPRSASYRLPDSMIPLYYQVTLQPRMYNTDPDKFVFKGSVKIHMRCHSPTNNITLHASGLILKRTSVKFFPEERSFLGDPKYTHFVKDKERQFVTFWLDKTTEHYWLQMDFKGPLRTEPVGLYYSEYMDNNVTKYMVNTQLQPIYARKVFPCFDEPATKAQFQINILRPANRISLSNMPIDNSDEHIENNGIVFQKDVYARTPTMSTYLLAFAVCDFHSQTRIFNDSITLKTWAQPRFANDTLTALHFAEDLLGDFKDFFAVKISFIKARKHHLLYNSAVNTKSTYDRMASTISRQFAHQWFAARVAPTWWTDDWVNEAVASFLARIRITKLVSPCKTDEIFVAETLHPVMELDSTDDTRPLSMQVQTPAEITNLFDDIYFKKGVSIVRMAN</sequence>
<dbReference type="Pfam" id="PF17900">
    <property type="entry name" value="Peptidase_M1_N"/>
    <property type="match status" value="1"/>
</dbReference>
<evidence type="ECO:0000256" key="4">
    <source>
        <dbReference type="ARBA" id="ARBA00022692"/>
    </source>
</evidence>
<keyword evidence="11" id="KW-0472">Membrane</keyword>
<dbReference type="GO" id="GO:0042277">
    <property type="term" value="F:peptide binding"/>
    <property type="evidence" value="ECO:0007669"/>
    <property type="project" value="TreeGrafter"/>
</dbReference>
<evidence type="ECO:0000256" key="10">
    <source>
        <dbReference type="ARBA" id="ARBA00023049"/>
    </source>
</evidence>
<organism evidence="16 17">
    <name type="scientific">Candidula unifasciata</name>
    <dbReference type="NCBI Taxonomy" id="100452"/>
    <lineage>
        <taxon>Eukaryota</taxon>
        <taxon>Metazoa</taxon>
        <taxon>Spiralia</taxon>
        <taxon>Lophotrochozoa</taxon>
        <taxon>Mollusca</taxon>
        <taxon>Gastropoda</taxon>
        <taxon>Heterobranchia</taxon>
        <taxon>Euthyneura</taxon>
        <taxon>Panpulmonata</taxon>
        <taxon>Eupulmonata</taxon>
        <taxon>Stylommatophora</taxon>
        <taxon>Helicina</taxon>
        <taxon>Helicoidea</taxon>
        <taxon>Geomitridae</taxon>
        <taxon>Candidula</taxon>
    </lineage>
</organism>
<dbReference type="InterPro" id="IPR042097">
    <property type="entry name" value="Aminopeptidase_N-like_N_sf"/>
</dbReference>
<reference evidence="16" key="1">
    <citation type="submission" date="2021-04" db="EMBL/GenBank/DDBJ databases">
        <authorList>
            <consortium name="Molecular Ecology Group"/>
        </authorList>
    </citation>
    <scope>NUCLEOTIDE SEQUENCE</scope>
</reference>
<keyword evidence="4" id="KW-0812">Transmembrane</keyword>
<feature type="non-terminal residue" evidence="16">
    <location>
        <position position="1"/>
    </location>
</feature>
<dbReference type="Proteomes" id="UP000678393">
    <property type="component" value="Unassembled WGS sequence"/>
</dbReference>
<dbReference type="EMBL" id="CAJHNH020001054">
    <property type="protein sequence ID" value="CAG5121270.1"/>
    <property type="molecule type" value="Genomic_DNA"/>
</dbReference>
<keyword evidence="5 13" id="KW-0479">Metal-binding</keyword>
<dbReference type="InterPro" id="IPR050344">
    <property type="entry name" value="Peptidase_M1_aminopeptidases"/>
</dbReference>
<dbReference type="Gene3D" id="2.60.40.1730">
    <property type="entry name" value="tricorn interacting facor f3 domain"/>
    <property type="match status" value="1"/>
</dbReference>
<evidence type="ECO:0000256" key="3">
    <source>
        <dbReference type="ARBA" id="ARBA00022670"/>
    </source>
</evidence>
<comment type="similarity">
    <text evidence="2">Belongs to the peptidase M1 family.</text>
</comment>
<keyword evidence="12" id="KW-0325">Glycoprotein</keyword>
<evidence type="ECO:0000256" key="7">
    <source>
        <dbReference type="ARBA" id="ARBA00022833"/>
    </source>
</evidence>
<feature type="domain" description="Aminopeptidase N-like N-terminal" evidence="15">
    <location>
        <begin position="22"/>
        <end position="216"/>
    </location>
</feature>
<dbReference type="CDD" id="cd09601">
    <property type="entry name" value="M1_APN-Q_like"/>
    <property type="match status" value="1"/>
</dbReference>
<keyword evidence="6" id="KW-0378">Hydrolase</keyword>
<evidence type="ECO:0000256" key="8">
    <source>
        <dbReference type="ARBA" id="ARBA00022968"/>
    </source>
</evidence>
<evidence type="ECO:0000256" key="9">
    <source>
        <dbReference type="ARBA" id="ARBA00022989"/>
    </source>
</evidence>
<dbReference type="Gene3D" id="1.10.390.10">
    <property type="entry name" value="Neutral Protease Domain 2"/>
    <property type="match status" value="1"/>
</dbReference>
<name>A0A8S3Z126_9EUPU</name>
<keyword evidence="10" id="KW-0482">Metalloprotease</keyword>
<evidence type="ECO:0000256" key="6">
    <source>
        <dbReference type="ARBA" id="ARBA00022801"/>
    </source>
</evidence>
<dbReference type="InterPro" id="IPR027268">
    <property type="entry name" value="Peptidase_M4/M1_CTD_sf"/>
</dbReference>
<dbReference type="InterPro" id="IPR001930">
    <property type="entry name" value="Peptidase_M1"/>
</dbReference>
<evidence type="ECO:0000313" key="17">
    <source>
        <dbReference type="Proteomes" id="UP000678393"/>
    </source>
</evidence>
<dbReference type="GO" id="GO:0008270">
    <property type="term" value="F:zinc ion binding"/>
    <property type="evidence" value="ECO:0007669"/>
    <property type="project" value="InterPro"/>
</dbReference>
<accession>A0A8S3Z126</accession>
<protein>
    <recommendedName>
        <fullName evidence="18">Aminopeptidase N</fullName>
    </recommendedName>
</protein>
<comment type="subcellular location">
    <subcellularLocation>
        <location evidence="1">Membrane</location>
        <topology evidence="1">Single-pass type II membrane protein</topology>
    </subcellularLocation>
</comment>
<keyword evidence="7 13" id="KW-0862">Zinc</keyword>
<dbReference type="GO" id="GO:0005737">
    <property type="term" value="C:cytoplasm"/>
    <property type="evidence" value="ECO:0007669"/>
    <property type="project" value="TreeGrafter"/>
</dbReference>
<evidence type="ECO:0008006" key="18">
    <source>
        <dbReference type="Google" id="ProtNLM"/>
    </source>
</evidence>
<comment type="caution">
    <text evidence="16">The sequence shown here is derived from an EMBL/GenBank/DDBJ whole genome shotgun (WGS) entry which is preliminary data.</text>
</comment>
<evidence type="ECO:0000259" key="14">
    <source>
        <dbReference type="Pfam" id="PF01433"/>
    </source>
</evidence>
<dbReference type="OrthoDB" id="6154736at2759"/>